<evidence type="ECO:0000259" key="5">
    <source>
        <dbReference type="PROSITE" id="PS01180"/>
    </source>
</evidence>
<dbReference type="Gene3D" id="2.60.120.290">
    <property type="entry name" value="Spermadhesin, CUB domain"/>
    <property type="match status" value="1"/>
</dbReference>
<evidence type="ECO:0000256" key="3">
    <source>
        <dbReference type="PROSITE-ProRule" id="PRU00059"/>
    </source>
</evidence>
<name>A0ABY7DM04_MYAAR</name>
<evidence type="ECO:0000256" key="2">
    <source>
        <dbReference type="ARBA" id="ARBA00023157"/>
    </source>
</evidence>
<keyword evidence="7" id="KW-1185">Reference proteome</keyword>
<dbReference type="CDD" id="cd00041">
    <property type="entry name" value="CUB"/>
    <property type="match status" value="1"/>
</dbReference>
<feature type="region of interest" description="Disordered" evidence="4">
    <location>
        <begin position="1"/>
        <end position="56"/>
    </location>
</feature>
<dbReference type="Proteomes" id="UP001164746">
    <property type="component" value="Chromosome 3"/>
</dbReference>
<comment type="caution">
    <text evidence="3">Lacks conserved residue(s) required for the propagation of feature annotation.</text>
</comment>
<evidence type="ECO:0000256" key="4">
    <source>
        <dbReference type="SAM" id="MobiDB-lite"/>
    </source>
</evidence>
<evidence type="ECO:0000313" key="6">
    <source>
        <dbReference type="EMBL" id="WAQ98394.1"/>
    </source>
</evidence>
<dbReference type="EMBL" id="CP111014">
    <property type="protein sequence ID" value="WAQ98394.1"/>
    <property type="molecule type" value="Genomic_DNA"/>
</dbReference>
<sequence>MKRRMTKGNKEEGNTDIIKRRRGTGKTEEGNIWLNDEAKECDKGGKKEDWRKEEKWDKRGEKRWDRKEVVKEVEAYGDGNDDDCISTSMIMMFETKHVRKNEPIGLIFVLVKWTTSYNETLIATWAGTLVNSPGFIYGLKYGPLNTLTFCFTDFGIFEEKLKCISILSSLKSNTTHVIEVLQSLRPARLLNTTYDYLVKASYPGHNVVMEVIDCAMEHDKNGDCLYDKLRIYDGNSSSDPMIAVFCCADRANLPTFSATGNTAYLLFTSDETNEFKGFEIRARSNGATTTT</sequence>
<dbReference type="PROSITE" id="PS01180">
    <property type="entry name" value="CUB"/>
    <property type="match status" value="1"/>
</dbReference>
<evidence type="ECO:0000313" key="7">
    <source>
        <dbReference type="Proteomes" id="UP001164746"/>
    </source>
</evidence>
<organism evidence="6 7">
    <name type="scientific">Mya arenaria</name>
    <name type="common">Soft-shell clam</name>
    <dbReference type="NCBI Taxonomy" id="6604"/>
    <lineage>
        <taxon>Eukaryota</taxon>
        <taxon>Metazoa</taxon>
        <taxon>Spiralia</taxon>
        <taxon>Lophotrochozoa</taxon>
        <taxon>Mollusca</taxon>
        <taxon>Bivalvia</taxon>
        <taxon>Autobranchia</taxon>
        <taxon>Heteroconchia</taxon>
        <taxon>Euheterodonta</taxon>
        <taxon>Imparidentia</taxon>
        <taxon>Neoheterodontei</taxon>
        <taxon>Myida</taxon>
        <taxon>Myoidea</taxon>
        <taxon>Myidae</taxon>
        <taxon>Mya</taxon>
    </lineage>
</organism>
<dbReference type="InterPro" id="IPR000859">
    <property type="entry name" value="CUB_dom"/>
</dbReference>
<dbReference type="PANTHER" id="PTHR24251">
    <property type="entry name" value="OVOCHYMASE-RELATED"/>
    <property type="match status" value="1"/>
</dbReference>
<evidence type="ECO:0000256" key="1">
    <source>
        <dbReference type="ARBA" id="ARBA00022737"/>
    </source>
</evidence>
<dbReference type="SUPFAM" id="SSF49854">
    <property type="entry name" value="Spermadhesin, CUB domain"/>
    <property type="match status" value="1"/>
</dbReference>
<reference evidence="6" key="1">
    <citation type="submission" date="2022-11" db="EMBL/GenBank/DDBJ databases">
        <title>Centuries of genome instability and evolution in soft-shell clam transmissible cancer (bioRxiv).</title>
        <authorList>
            <person name="Hart S.F.M."/>
            <person name="Yonemitsu M.A."/>
            <person name="Giersch R.M."/>
            <person name="Beal B.F."/>
            <person name="Arriagada G."/>
            <person name="Davis B.W."/>
            <person name="Ostrander E.A."/>
            <person name="Goff S.P."/>
            <person name="Metzger M.J."/>
        </authorList>
    </citation>
    <scope>NUCLEOTIDE SEQUENCE</scope>
    <source>
        <strain evidence="6">MELC-2E11</strain>
        <tissue evidence="6">Siphon/mantle</tissue>
    </source>
</reference>
<accession>A0ABY7DM04</accession>
<dbReference type="PANTHER" id="PTHR24251:SF30">
    <property type="entry name" value="MEMBRANE FRIZZLED-RELATED PROTEIN"/>
    <property type="match status" value="1"/>
</dbReference>
<keyword evidence="2" id="KW-1015">Disulfide bond</keyword>
<proteinExistence type="predicted"/>
<dbReference type="SMART" id="SM00042">
    <property type="entry name" value="CUB"/>
    <property type="match status" value="1"/>
</dbReference>
<feature type="compositionally biased region" description="Basic and acidic residues" evidence="4">
    <location>
        <begin position="36"/>
        <end position="56"/>
    </location>
</feature>
<keyword evidence="1" id="KW-0677">Repeat</keyword>
<dbReference type="Pfam" id="PF00431">
    <property type="entry name" value="CUB"/>
    <property type="match status" value="1"/>
</dbReference>
<feature type="domain" description="CUB" evidence="5">
    <location>
        <begin position="163"/>
        <end position="285"/>
    </location>
</feature>
<dbReference type="InterPro" id="IPR035914">
    <property type="entry name" value="Sperma_CUB_dom_sf"/>
</dbReference>
<gene>
    <name evidence="6" type="ORF">MAR_022767</name>
</gene>
<protein>
    <recommendedName>
        <fullName evidence="5">CUB domain-containing protein</fullName>
    </recommendedName>
</protein>